<feature type="compositionally biased region" description="Basic and acidic residues" evidence="1">
    <location>
        <begin position="489"/>
        <end position="500"/>
    </location>
</feature>
<proteinExistence type="predicted"/>
<name>A0A9P1GG57_9DINO</name>
<keyword evidence="4" id="KW-1185">Reference proteome</keyword>
<dbReference type="EMBL" id="CAMXCT030004446">
    <property type="protein sequence ID" value="CAL4796401.1"/>
    <property type="molecule type" value="Genomic_DNA"/>
</dbReference>
<accession>A0A9P1GG57</accession>
<feature type="region of interest" description="Disordered" evidence="1">
    <location>
        <begin position="462"/>
        <end position="525"/>
    </location>
</feature>
<dbReference type="AlphaFoldDB" id="A0A9P1GG57"/>
<sequence>MPSSTKLNEGDVALIEAEISASKVANNGEHEAGLRRCFGLAMSDPEPWRKTGRKAGEDHWVGLGALALLEVSVYDDLGRQQGCGLVQLTERGTEVQPGEGQTWLGKFVSVEDEYYAHRCTDETVYRSPIHVDVFRVLPGKSYEKLGWLNGKKKDDAERLMDLSLVSGGGGGIAGPGPARPGTPPPGAGEEVQTGEAGIDGLAAALGANQAEEPPHKKQVATTPKPAKPKEESAREGALKTRGGDLQEVIAQRTAPQPADSALKMKGAKSSKKKRKRDKRARERSHKKARSRGREKEDDSSEDSATSTSSSESLFRLAALPEGTERLPRLHQERPGMLANLTLRRFQELLQRSTGGGAAERDQEMPAVARAYLNQIYLPRHPEGSIGLRNMRELRTLTTLVDMVALNDPLRALDVALQRIKSIELFVSQGHWNQANLLELVVPEEEQRAWFRQELKAAQQEQKADLRLQQDQWPRRRQAWSGGVAAAGGGEKKEGEGKDDAPPSNGSNPGKGKKGKGKGKKGRGKW</sequence>
<organism evidence="2">
    <name type="scientific">Cladocopium goreaui</name>
    <dbReference type="NCBI Taxonomy" id="2562237"/>
    <lineage>
        <taxon>Eukaryota</taxon>
        <taxon>Sar</taxon>
        <taxon>Alveolata</taxon>
        <taxon>Dinophyceae</taxon>
        <taxon>Suessiales</taxon>
        <taxon>Symbiodiniaceae</taxon>
        <taxon>Cladocopium</taxon>
    </lineage>
</organism>
<feature type="region of interest" description="Disordered" evidence="1">
    <location>
        <begin position="209"/>
        <end position="314"/>
    </location>
</feature>
<reference evidence="2" key="1">
    <citation type="submission" date="2022-10" db="EMBL/GenBank/DDBJ databases">
        <authorList>
            <person name="Chen Y."/>
            <person name="Dougan E. K."/>
            <person name="Chan C."/>
            <person name="Rhodes N."/>
            <person name="Thang M."/>
        </authorList>
    </citation>
    <scope>NUCLEOTIDE SEQUENCE</scope>
</reference>
<evidence type="ECO:0000313" key="3">
    <source>
        <dbReference type="EMBL" id="CAL1162464.1"/>
    </source>
</evidence>
<comment type="caution">
    <text evidence="2">The sequence shown here is derived from an EMBL/GenBank/DDBJ whole genome shotgun (WGS) entry which is preliminary data.</text>
</comment>
<feature type="compositionally biased region" description="Basic and acidic residues" evidence="1">
    <location>
        <begin position="227"/>
        <end position="244"/>
    </location>
</feature>
<evidence type="ECO:0000256" key="1">
    <source>
        <dbReference type="SAM" id="MobiDB-lite"/>
    </source>
</evidence>
<feature type="compositionally biased region" description="Basic residues" evidence="1">
    <location>
        <begin position="265"/>
        <end position="290"/>
    </location>
</feature>
<evidence type="ECO:0000313" key="2">
    <source>
        <dbReference type="EMBL" id="CAI4009089.1"/>
    </source>
</evidence>
<feature type="compositionally biased region" description="Low complexity" evidence="1">
    <location>
        <begin position="302"/>
        <end position="312"/>
    </location>
</feature>
<protein>
    <submittedName>
        <fullName evidence="2">Uncharacterized protein</fullName>
    </submittedName>
</protein>
<gene>
    <name evidence="2" type="ORF">C1SCF055_LOCUS34467</name>
</gene>
<dbReference type="EMBL" id="CAMXCT010004446">
    <property type="protein sequence ID" value="CAI4009089.1"/>
    <property type="molecule type" value="Genomic_DNA"/>
</dbReference>
<evidence type="ECO:0000313" key="4">
    <source>
        <dbReference type="Proteomes" id="UP001152797"/>
    </source>
</evidence>
<feature type="compositionally biased region" description="Basic residues" evidence="1">
    <location>
        <begin position="510"/>
        <end position="525"/>
    </location>
</feature>
<feature type="region of interest" description="Disordered" evidence="1">
    <location>
        <begin position="166"/>
        <end position="192"/>
    </location>
</feature>
<dbReference type="EMBL" id="CAMXCT020004446">
    <property type="protein sequence ID" value="CAL1162464.1"/>
    <property type="molecule type" value="Genomic_DNA"/>
</dbReference>
<reference evidence="3" key="2">
    <citation type="submission" date="2024-04" db="EMBL/GenBank/DDBJ databases">
        <authorList>
            <person name="Chen Y."/>
            <person name="Shah S."/>
            <person name="Dougan E. K."/>
            <person name="Thang M."/>
            <person name="Chan C."/>
        </authorList>
    </citation>
    <scope>NUCLEOTIDE SEQUENCE [LARGE SCALE GENOMIC DNA]</scope>
</reference>
<feature type="compositionally biased region" description="Pro residues" evidence="1">
    <location>
        <begin position="177"/>
        <end position="186"/>
    </location>
</feature>
<dbReference type="Proteomes" id="UP001152797">
    <property type="component" value="Unassembled WGS sequence"/>
</dbReference>
<dbReference type="OrthoDB" id="10667372at2759"/>